<evidence type="ECO:0000313" key="2">
    <source>
        <dbReference type="EMBL" id="DAE30171.1"/>
    </source>
</evidence>
<dbReference type="GO" id="GO:0004527">
    <property type="term" value="F:exonuclease activity"/>
    <property type="evidence" value="ECO:0007669"/>
    <property type="project" value="UniProtKB-KW"/>
</dbReference>
<proteinExistence type="predicted"/>
<evidence type="ECO:0000259" key="1">
    <source>
        <dbReference type="SMART" id="SM00479"/>
    </source>
</evidence>
<reference evidence="2" key="1">
    <citation type="journal article" date="2021" name="Proc. Natl. Acad. Sci. U.S.A.">
        <title>A Catalog of Tens of Thousands of Viruses from Human Metagenomes Reveals Hidden Associations with Chronic Diseases.</title>
        <authorList>
            <person name="Tisza M.J."/>
            <person name="Buck C.B."/>
        </authorList>
    </citation>
    <scope>NUCLEOTIDE SEQUENCE</scope>
    <source>
        <strain evidence="2">Ct5rm7</strain>
    </source>
</reference>
<organism evidence="2">
    <name type="scientific">virus sp. ct5rm7</name>
    <dbReference type="NCBI Taxonomy" id="2827298"/>
    <lineage>
        <taxon>Viruses</taxon>
    </lineage>
</organism>
<dbReference type="InterPro" id="IPR012337">
    <property type="entry name" value="RNaseH-like_sf"/>
</dbReference>
<dbReference type="GO" id="GO:0003676">
    <property type="term" value="F:nucleic acid binding"/>
    <property type="evidence" value="ECO:0007669"/>
    <property type="project" value="InterPro"/>
</dbReference>
<accession>A0A8S5RG85</accession>
<sequence>MAPKTEQKIYTGIGLDFETGGLDCRECACTQISLQAVRFDTWQVMERYEAYVAPYCRQDAGLPKKKVLRTRHEQAREENVPMKYERAALDYSGITMDVLRSQGADIRKIAETVIAFARRNTLSGGKQCKPVLVGQNIAFDVGFLQQMMNYAGLVAEFEKAFAGTKDYYGNFQPHYIDTLYVGRLAFAADAEVTSYKLELVAPRLGVELDDAHDAAADVTATLDILGVYASRLRNGEGGAAGLVQKKEKTRKYFKI</sequence>
<keyword evidence="2" id="KW-0540">Nuclease</keyword>
<dbReference type="Pfam" id="PF00929">
    <property type="entry name" value="RNase_T"/>
    <property type="match status" value="1"/>
</dbReference>
<keyword evidence="2" id="KW-0269">Exonuclease</keyword>
<keyword evidence="2" id="KW-0378">Hydrolase</keyword>
<protein>
    <submittedName>
        <fullName evidence="2">Exonuclease domain protein</fullName>
    </submittedName>
</protein>
<dbReference type="InterPro" id="IPR013520">
    <property type="entry name" value="Ribonucl_H"/>
</dbReference>
<dbReference type="SUPFAM" id="SSF53098">
    <property type="entry name" value="Ribonuclease H-like"/>
    <property type="match status" value="1"/>
</dbReference>
<feature type="domain" description="Exonuclease" evidence="1">
    <location>
        <begin position="11"/>
        <end position="234"/>
    </location>
</feature>
<dbReference type="InterPro" id="IPR036397">
    <property type="entry name" value="RNaseH_sf"/>
</dbReference>
<dbReference type="EMBL" id="BK059103">
    <property type="protein sequence ID" value="DAE30171.1"/>
    <property type="molecule type" value="Genomic_DNA"/>
</dbReference>
<name>A0A8S5RG85_9VIRU</name>
<dbReference type="SMART" id="SM00479">
    <property type="entry name" value="EXOIII"/>
    <property type="match status" value="1"/>
</dbReference>
<dbReference type="Gene3D" id="3.30.420.10">
    <property type="entry name" value="Ribonuclease H-like superfamily/Ribonuclease H"/>
    <property type="match status" value="1"/>
</dbReference>